<keyword evidence="4 6" id="KW-0408">Iron</keyword>
<dbReference type="Pfam" id="PF11842">
    <property type="entry name" value="DUF3362"/>
    <property type="match status" value="1"/>
</dbReference>
<comment type="caution">
    <text evidence="9">The sequence shown here is derived from an EMBL/GenBank/DDBJ whole genome shotgun (WGS) entry which is preliminary data.</text>
</comment>
<evidence type="ECO:0000256" key="3">
    <source>
        <dbReference type="ARBA" id="ARBA00022723"/>
    </source>
</evidence>
<dbReference type="Gene3D" id="3.80.30.20">
    <property type="entry name" value="tm_1862 like domain"/>
    <property type="match status" value="1"/>
</dbReference>
<evidence type="ECO:0000313" key="10">
    <source>
        <dbReference type="Proteomes" id="UP001431902"/>
    </source>
</evidence>
<feature type="binding site" evidence="6">
    <location>
        <position position="460"/>
    </location>
    <ligand>
        <name>[4Fe-4S] cluster</name>
        <dbReference type="ChEBI" id="CHEBI:49883"/>
        <note>4Fe-4S-S-AdoMet</note>
    </ligand>
</feature>
<evidence type="ECO:0000256" key="5">
    <source>
        <dbReference type="ARBA" id="ARBA00023014"/>
    </source>
</evidence>
<dbReference type="InterPro" id="IPR006638">
    <property type="entry name" value="Elp3/MiaA/NifB-like_rSAM"/>
</dbReference>
<dbReference type="InterPro" id="IPR013704">
    <property type="entry name" value="UPF0313_N"/>
</dbReference>
<dbReference type="InterPro" id="IPR058240">
    <property type="entry name" value="rSAM_sf"/>
</dbReference>
<dbReference type="EMBL" id="JASGBH010000004">
    <property type="protein sequence ID" value="MDI9233582.1"/>
    <property type="molecule type" value="Genomic_DNA"/>
</dbReference>
<dbReference type="InterPro" id="IPR022946">
    <property type="entry name" value="UPF0313"/>
</dbReference>
<dbReference type="RefSeq" id="WP_283223982.1">
    <property type="nucleotide sequence ID" value="NZ_JASGBH010000004.1"/>
</dbReference>
<feature type="binding site" evidence="6">
    <location>
        <position position="456"/>
    </location>
    <ligand>
        <name>[4Fe-4S] cluster</name>
        <dbReference type="ChEBI" id="CHEBI:49883"/>
        <note>4Fe-4S-S-AdoMet</note>
    </ligand>
</feature>
<feature type="region of interest" description="Disordered" evidence="7">
    <location>
        <begin position="757"/>
        <end position="804"/>
    </location>
</feature>
<dbReference type="NCBIfam" id="TIGR03904">
    <property type="entry name" value="SAM_YgiQ"/>
    <property type="match status" value="1"/>
</dbReference>
<evidence type="ECO:0000256" key="6">
    <source>
        <dbReference type="HAMAP-Rule" id="MF_01251"/>
    </source>
</evidence>
<comment type="cofactor">
    <cofactor evidence="6">
        <name>[4Fe-4S] cluster</name>
        <dbReference type="ChEBI" id="CHEBI:49883"/>
    </cofactor>
    <text evidence="6">Binds 1 [4Fe-4S] cluster. The cluster is coordinated with 3 cysteines and an exchangeable S-adenosyl-L-methionine.</text>
</comment>
<dbReference type="InterPro" id="IPR024560">
    <property type="entry name" value="UPF0313_C"/>
</dbReference>
<dbReference type="SFLD" id="SFLDG01069">
    <property type="entry name" value="UPF0313"/>
    <property type="match status" value="1"/>
</dbReference>
<evidence type="ECO:0000313" key="9">
    <source>
        <dbReference type="EMBL" id="MDI9233582.1"/>
    </source>
</evidence>
<dbReference type="Proteomes" id="UP001431902">
    <property type="component" value="Unassembled WGS sequence"/>
</dbReference>
<feature type="domain" description="Radical SAM core" evidence="8">
    <location>
        <begin position="442"/>
        <end position="718"/>
    </location>
</feature>
<dbReference type="SMART" id="SM00729">
    <property type="entry name" value="Elp3"/>
    <property type="match status" value="1"/>
</dbReference>
<dbReference type="PROSITE" id="PS01278">
    <property type="entry name" value="MTTASE_RADICAL"/>
    <property type="match status" value="1"/>
</dbReference>
<name>A0ABT6X6K7_9BURK</name>
<dbReference type="InterPro" id="IPR023404">
    <property type="entry name" value="rSAM_horseshoe"/>
</dbReference>
<dbReference type="PANTHER" id="PTHR32331:SF0">
    <property type="entry name" value="UPF0313 PROTEIN YGIQ"/>
    <property type="match status" value="1"/>
</dbReference>
<keyword evidence="3 6" id="KW-0479">Metal-binding</keyword>
<keyword evidence="1 6" id="KW-0004">4Fe-4S</keyword>
<reference evidence="9" key="1">
    <citation type="submission" date="2023-05" db="EMBL/GenBank/DDBJ databases">
        <title>Limnohabitans sp. strain HM2-2 Genome sequencing and assembly.</title>
        <authorList>
            <person name="Jung Y."/>
        </authorList>
    </citation>
    <scope>NUCLEOTIDE SEQUENCE</scope>
    <source>
        <strain evidence="9">HM2-2</strain>
    </source>
</reference>
<dbReference type="HAMAP" id="MF_01251">
    <property type="entry name" value="UPF0313"/>
    <property type="match status" value="1"/>
</dbReference>
<evidence type="ECO:0000259" key="8">
    <source>
        <dbReference type="PROSITE" id="PS51918"/>
    </source>
</evidence>
<gene>
    <name evidence="9" type="ORF">QLQ16_07005</name>
</gene>
<evidence type="ECO:0000256" key="2">
    <source>
        <dbReference type="ARBA" id="ARBA00022691"/>
    </source>
</evidence>
<dbReference type="InterPro" id="IPR020612">
    <property type="entry name" value="Methylthiotransferase_CS"/>
</dbReference>
<sequence length="804" mass="89556">MNAFTDVSFFPRDAKPLTSYRKYWAQRFGTAPFLPMSREEMTQLGWDSCDIILVTGDAYVDHPSFGMAVIGRMLENQGFRVGIIAQPDWTSAEAFKALGQPNLFWGVTSGNMDSMINRYTADRKIRSDDAYTPGDVGGKRPDRAAIVYSQRCREAFPEVPIVLGGIEGSLRRIAHYDYWSDKVRRSVVVDSKCDLLLYGNAERAIVEIAHRLAAREPVQQITDVRGTAFVRRETPEGWFEIDSTSVDTPGHVEAHINPYLMISDQAREQGATCAREEEAKEVAEGENQKVQTLKFVPNAANSSTASIAGRPAPTEKPVDVGASLLAINTGASLLRGKGTHKVPPRDKSVIRLPSYEQVKQDAVLYAHANRVLHLETNPGNARCLVQAHGEGTTARDVWITPPPIPLTTAEMDLVFDLPYARSPHPRYADENGSHDHATKIPAWEMIRFSVNIMRGCFGGCTFCSITEHEGRIIQSRSEESIIREVEDIRDKVKGFTGVISDLGGPTANMYRLGCRSPEIESACRKPSCVFPGICQNLTTDHGPLINMYRRARNLKGIKKILIGSGLRYDLAVQSPEYVKELVQHHVGGYLKIAPEHTEGGPLSKMMKPGIGTYDRFKSMFDKYSEEVGKKQFLIPYFIAAHPGTSDEDMMNLAIWLKKNGFRADQVQTFYPSPMATATAMYHSTRNPLRKITRDSEKVDVVKGDKRRRLHKAFLRYHDANNWPLLREALKAMGRADLIGNGKHHLIPNWQPLAEEGYQSARRKNSTGAGGKSSVSLSTAPKRLGQPKKGQLLTQHTGLPPRKKS</sequence>
<evidence type="ECO:0000256" key="1">
    <source>
        <dbReference type="ARBA" id="ARBA00022485"/>
    </source>
</evidence>
<dbReference type="Pfam" id="PF08497">
    <property type="entry name" value="Radical_SAM_N"/>
    <property type="match status" value="1"/>
</dbReference>
<keyword evidence="2 6" id="KW-0949">S-adenosyl-L-methionine</keyword>
<accession>A0ABT6X6K7</accession>
<evidence type="ECO:0000256" key="4">
    <source>
        <dbReference type="ARBA" id="ARBA00023004"/>
    </source>
</evidence>
<proteinExistence type="inferred from homology"/>
<keyword evidence="10" id="KW-1185">Reference proteome</keyword>
<dbReference type="PROSITE" id="PS51918">
    <property type="entry name" value="RADICAL_SAM"/>
    <property type="match status" value="1"/>
</dbReference>
<keyword evidence="5 6" id="KW-0411">Iron-sulfur</keyword>
<dbReference type="SFLD" id="SFLDS00029">
    <property type="entry name" value="Radical_SAM"/>
    <property type="match status" value="1"/>
</dbReference>
<dbReference type="Pfam" id="PF04055">
    <property type="entry name" value="Radical_SAM"/>
    <property type="match status" value="1"/>
</dbReference>
<dbReference type="InterPro" id="IPR007197">
    <property type="entry name" value="rSAM"/>
</dbReference>
<protein>
    <submittedName>
        <fullName evidence="9">YgiQ family radical SAM protein</fullName>
    </submittedName>
</protein>
<dbReference type="PANTHER" id="PTHR32331">
    <property type="entry name" value="UPF0313 PROTEIN YGIQ"/>
    <property type="match status" value="1"/>
</dbReference>
<evidence type="ECO:0000256" key="7">
    <source>
        <dbReference type="SAM" id="MobiDB-lite"/>
    </source>
</evidence>
<feature type="binding site" evidence="6">
    <location>
        <position position="463"/>
    </location>
    <ligand>
        <name>[4Fe-4S] cluster</name>
        <dbReference type="ChEBI" id="CHEBI:49883"/>
        <note>4Fe-4S-S-AdoMet</note>
    </ligand>
</feature>
<comment type="similarity">
    <text evidence="6">Belongs to the UPF0313 family.</text>
</comment>
<organism evidence="9 10">
    <name type="scientific">Limnohabitans lacus</name>
    <dbReference type="NCBI Taxonomy" id="3045173"/>
    <lineage>
        <taxon>Bacteria</taxon>
        <taxon>Pseudomonadati</taxon>
        <taxon>Pseudomonadota</taxon>
        <taxon>Betaproteobacteria</taxon>
        <taxon>Burkholderiales</taxon>
        <taxon>Comamonadaceae</taxon>
        <taxon>Limnohabitans</taxon>
    </lineage>
</organism>
<dbReference type="SUPFAM" id="SSF102114">
    <property type="entry name" value="Radical SAM enzymes"/>
    <property type="match status" value="1"/>
</dbReference>